<dbReference type="AlphaFoldDB" id="I2C495"/>
<dbReference type="EMBL" id="CP003332">
    <property type="protein sequence ID" value="AFJ61469.1"/>
    <property type="molecule type" value="Genomic_DNA"/>
</dbReference>
<dbReference type="KEGG" id="bqy:MUS_1456"/>
<evidence type="ECO:0000313" key="2">
    <source>
        <dbReference type="Proteomes" id="UP000002878"/>
    </source>
</evidence>
<name>I2C495_BACAY</name>
<dbReference type="Proteomes" id="UP000002878">
    <property type="component" value="Chromosome"/>
</dbReference>
<reference evidence="1 2" key="1">
    <citation type="journal article" date="2012" name="J. Biotechnol.">
        <title>Genome sequence of the plant growth promoting strain Bacillus amyloliquefaciens subsp. plantarum B9601-Y2 and expression of mersacidin and other secondary metabolites.</title>
        <authorList>
            <person name="He P."/>
            <person name="Hao K."/>
            <person name="Blom J."/>
            <person name="Ruckert C."/>
            <person name="Vater J."/>
            <person name="Mao Z."/>
            <person name="Wu Y."/>
            <person name="Hou M."/>
            <person name="He P."/>
            <person name="He Y."/>
            <person name="Borriss R."/>
        </authorList>
    </citation>
    <scope>NUCLEOTIDE SEQUENCE [LARGE SCALE GENOMIC DNA]</scope>
    <source>
        <strain evidence="1">Y2</strain>
    </source>
</reference>
<protein>
    <submittedName>
        <fullName evidence="1">Uncharacterized protein</fullName>
    </submittedName>
</protein>
<dbReference type="HOGENOM" id="CLU_3284274_0_0_9"/>
<dbReference type="PATRIC" id="fig|1126211.3.peg.1381"/>
<gene>
    <name evidence="1" type="ORF">MUS_1456</name>
</gene>
<accession>I2C495</accession>
<proteinExistence type="predicted"/>
<sequence length="40" mass="4678">MIAKVKKEENPYVCGRGSSYTLYKKLRTSCILGYGFFMFF</sequence>
<organism evidence="1 2">
    <name type="scientific">Bacillus amyloliquefaciens (strain Y2)</name>
    <name type="common">Bacillus amyloliquefaciens subsp. plantarum (strain B9601-Y2)</name>
    <dbReference type="NCBI Taxonomy" id="1155777"/>
    <lineage>
        <taxon>Bacteria</taxon>
        <taxon>Bacillati</taxon>
        <taxon>Bacillota</taxon>
        <taxon>Bacilli</taxon>
        <taxon>Bacillales</taxon>
        <taxon>Bacillaceae</taxon>
        <taxon>Bacillus</taxon>
        <taxon>Bacillus amyloliquefaciens group</taxon>
    </lineage>
</organism>
<evidence type="ECO:0000313" key="1">
    <source>
        <dbReference type="EMBL" id="AFJ61469.1"/>
    </source>
</evidence>